<dbReference type="AlphaFoldDB" id="A0A0L0JVI2"/>
<dbReference type="EMBL" id="JPPY01000174">
    <property type="protein sequence ID" value="KND29514.1"/>
    <property type="molecule type" value="Genomic_DNA"/>
</dbReference>
<gene>
    <name evidence="1" type="ORF">IQ63_31685</name>
</gene>
<dbReference type="PATRIC" id="fig|42234.21.peg.6522"/>
<comment type="caution">
    <text evidence="1">The sequence shown here is derived from an EMBL/GenBank/DDBJ whole genome shotgun (WGS) entry which is preliminary data.</text>
</comment>
<protein>
    <submittedName>
        <fullName evidence="1">Uncharacterized protein</fullName>
    </submittedName>
</protein>
<organism evidence="1 2">
    <name type="scientific">Streptomyces acidiscabies</name>
    <dbReference type="NCBI Taxonomy" id="42234"/>
    <lineage>
        <taxon>Bacteria</taxon>
        <taxon>Bacillati</taxon>
        <taxon>Actinomycetota</taxon>
        <taxon>Actinomycetes</taxon>
        <taxon>Kitasatosporales</taxon>
        <taxon>Streptomycetaceae</taxon>
        <taxon>Streptomyces</taxon>
    </lineage>
</organism>
<reference evidence="2" key="1">
    <citation type="submission" date="2014-07" db="EMBL/GenBank/DDBJ databases">
        <title>Genome sequencing of plant-pathogenic Streptomyces species.</title>
        <authorList>
            <person name="Harrison J."/>
            <person name="Sapp M."/>
            <person name="Thwaites R."/>
            <person name="Studholme D.J."/>
        </authorList>
    </citation>
    <scope>NUCLEOTIDE SEQUENCE [LARGE SCALE GENOMIC DNA]</scope>
    <source>
        <strain evidence="2">NCPPB 4445</strain>
    </source>
</reference>
<accession>A0A0L0JVI2</accession>
<evidence type="ECO:0000313" key="2">
    <source>
        <dbReference type="Proteomes" id="UP000037151"/>
    </source>
</evidence>
<dbReference type="Proteomes" id="UP000037151">
    <property type="component" value="Unassembled WGS sequence"/>
</dbReference>
<sequence length="117" mass="13412">MKTGAEVHYTSPDGTQELLAKSALARGTLIDSWRKSEQDAHRGQNYRKLRLEETEFRGNPAVVWEYTFTLKSTPWHARLLGFDQDGKSFQVNTWYQPGVEESALKVYEEVKGSFTVL</sequence>
<proteinExistence type="predicted"/>
<evidence type="ECO:0000313" key="1">
    <source>
        <dbReference type="EMBL" id="KND29514.1"/>
    </source>
</evidence>
<name>A0A0L0JVI2_9ACTN</name>